<dbReference type="GO" id="GO:0016491">
    <property type="term" value="F:oxidoreductase activity"/>
    <property type="evidence" value="ECO:0007669"/>
    <property type="project" value="UniProtKB-KW"/>
</dbReference>
<proteinExistence type="inferred from homology"/>
<dbReference type="SUPFAM" id="SSF51735">
    <property type="entry name" value="NAD(P)-binding Rossmann-fold domains"/>
    <property type="match status" value="1"/>
</dbReference>
<dbReference type="Gene3D" id="3.40.50.720">
    <property type="entry name" value="NAD(P)-binding Rossmann-like Domain"/>
    <property type="match status" value="1"/>
</dbReference>
<gene>
    <name evidence="3" type="ORF">C7B45_06690</name>
</gene>
<dbReference type="PRINTS" id="PR00081">
    <property type="entry name" value="GDHRDH"/>
</dbReference>
<dbReference type="InterPro" id="IPR020904">
    <property type="entry name" value="Sc_DH/Rdtase_CS"/>
</dbReference>
<dbReference type="CDD" id="cd05233">
    <property type="entry name" value="SDR_c"/>
    <property type="match status" value="1"/>
</dbReference>
<dbReference type="InterPro" id="IPR051122">
    <property type="entry name" value="SDR_DHRS6-like"/>
</dbReference>
<dbReference type="EMBL" id="PXYV01000016">
    <property type="protein sequence ID" value="PSR22502.1"/>
    <property type="molecule type" value="Genomic_DNA"/>
</dbReference>
<dbReference type="InterPro" id="IPR036291">
    <property type="entry name" value="NAD(P)-bd_dom_sf"/>
</dbReference>
<dbReference type="PANTHER" id="PTHR43477">
    <property type="entry name" value="DIHYDROANTICAPSIN 7-DEHYDROGENASE"/>
    <property type="match status" value="1"/>
</dbReference>
<evidence type="ECO:0000256" key="2">
    <source>
        <dbReference type="ARBA" id="ARBA00023002"/>
    </source>
</evidence>
<protein>
    <submittedName>
        <fullName evidence="3">2-deoxy-D-gluconate 3-dehydrogenase</fullName>
    </submittedName>
</protein>
<evidence type="ECO:0000313" key="3">
    <source>
        <dbReference type="EMBL" id="PSR22502.1"/>
    </source>
</evidence>
<evidence type="ECO:0000313" key="4">
    <source>
        <dbReference type="Proteomes" id="UP000241848"/>
    </source>
</evidence>
<sequence length="288" mass="29935">MALWLWRGMGVGPGAQGFRWSARPGIKGVDAARLDTFGDFLQDHVRISDGGRGGERMGHYVVVCGSSGIGAAIVSALMKNQHRVTNCDIMPAATEGTYLAMDVSSPASVKAASLQITGPIDGYVHAAGIQIAVPIEAMKDEDITRQIAVNVNGPAWVAKYFSPLLCSGSSVVLIGSELVFVGTAQSPVYAATKGAVVSLARSLAVAWRDRAIRVNALCPGATRTPLLQGVWQLSANPAEAEAEDARGVLLGRLGAPDEIAQAALFLLSSAASFVDGHALVADGGTIIW</sequence>
<dbReference type="InterPro" id="IPR002347">
    <property type="entry name" value="SDR_fam"/>
</dbReference>
<accession>A0A2T2WJV0</accession>
<dbReference type="AlphaFoldDB" id="A0A2T2WJV0"/>
<reference evidence="3 4" key="1">
    <citation type="journal article" date="2014" name="BMC Genomics">
        <title>Comparison of environmental and isolate Sulfobacillus genomes reveals diverse carbon, sulfur, nitrogen, and hydrogen metabolisms.</title>
        <authorList>
            <person name="Justice N.B."/>
            <person name="Norman A."/>
            <person name="Brown C.T."/>
            <person name="Singh A."/>
            <person name="Thomas B.C."/>
            <person name="Banfield J.F."/>
        </authorList>
    </citation>
    <scope>NUCLEOTIDE SEQUENCE [LARGE SCALE GENOMIC DNA]</scope>
    <source>
        <strain evidence="3">AMDSBA3</strain>
    </source>
</reference>
<comment type="caution">
    <text evidence="3">The sequence shown here is derived from an EMBL/GenBank/DDBJ whole genome shotgun (WGS) entry which is preliminary data.</text>
</comment>
<keyword evidence="2" id="KW-0560">Oxidoreductase</keyword>
<evidence type="ECO:0000256" key="1">
    <source>
        <dbReference type="ARBA" id="ARBA00006484"/>
    </source>
</evidence>
<comment type="similarity">
    <text evidence="1">Belongs to the short-chain dehydrogenases/reductases (SDR) family.</text>
</comment>
<dbReference type="Pfam" id="PF13561">
    <property type="entry name" value="adh_short_C2"/>
    <property type="match status" value="1"/>
</dbReference>
<dbReference type="PROSITE" id="PS00061">
    <property type="entry name" value="ADH_SHORT"/>
    <property type="match status" value="1"/>
</dbReference>
<dbReference type="PANTHER" id="PTHR43477:SF1">
    <property type="entry name" value="DIHYDROANTICAPSIN 7-DEHYDROGENASE"/>
    <property type="match status" value="1"/>
</dbReference>
<organism evidence="3 4">
    <name type="scientific">Sulfobacillus acidophilus</name>
    <dbReference type="NCBI Taxonomy" id="53633"/>
    <lineage>
        <taxon>Bacteria</taxon>
        <taxon>Bacillati</taxon>
        <taxon>Bacillota</taxon>
        <taxon>Clostridia</taxon>
        <taxon>Eubacteriales</taxon>
        <taxon>Clostridiales Family XVII. Incertae Sedis</taxon>
        <taxon>Sulfobacillus</taxon>
    </lineage>
</organism>
<dbReference type="Proteomes" id="UP000241848">
    <property type="component" value="Unassembled WGS sequence"/>
</dbReference>
<name>A0A2T2WJV0_9FIRM</name>